<dbReference type="Proteomes" id="UP001060112">
    <property type="component" value="Chromosome"/>
</dbReference>
<evidence type="ECO:0000313" key="4">
    <source>
        <dbReference type="Proteomes" id="UP001060112"/>
    </source>
</evidence>
<evidence type="ECO:0000313" key="3">
    <source>
        <dbReference type="EMBL" id="UTY40245.1"/>
    </source>
</evidence>
<dbReference type="InterPro" id="IPR036163">
    <property type="entry name" value="HMA_dom_sf"/>
</dbReference>
<accession>A0ABY5I8I3</accession>
<dbReference type="PROSITE" id="PS50846">
    <property type="entry name" value="HMA_2"/>
    <property type="match status" value="1"/>
</dbReference>
<proteinExistence type="predicted"/>
<dbReference type="RefSeq" id="WP_290141669.1">
    <property type="nucleotide sequence ID" value="NZ_CP101620.1"/>
</dbReference>
<keyword evidence="1" id="KW-0479">Metal-binding</keyword>
<organism evidence="3 4">
    <name type="scientific">Allocoprobacillus halotolerans</name>
    <dbReference type="NCBI Taxonomy" id="2944914"/>
    <lineage>
        <taxon>Bacteria</taxon>
        <taxon>Bacillati</taxon>
        <taxon>Bacillota</taxon>
        <taxon>Erysipelotrichia</taxon>
        <taxon>Erysipelotrichales</taxon>
        <taxon>Erysipelotrichaceae</taxon>
        <taxon>Allocoprobacillus</taxon>
    </lineage>
</organism>
<dbReference type="EMBL" id="CP101620">
    <property type="protein sequence ID" value="UTY40245.1"/>
    <property type="molecule type" value="Genomic_DNA"/>
</dbReference>
<dbReference type="Pfam" id="PF00403">
    <property type="entry name" value="HMA"/>
    <property type="match status" value="1"/>
</dbReference>
<dbReference type="InterPro" id="IPR006121">
    <property type="entry name" value="HMA_dom"/>
</dbReference>
<evidence type="ECO:0000256" key="1">
    <source>
        <dbReference type="ARBA" id="ARBA00022723"/>
    </source>
</evidence>
<feature type="domain" description="HMA" evidence="2">
    <location>
        <begin position="52"/>
        <end position="116"/>
    </location>
</feature>
<evidence type="ECO:0000259" key="2">
    <source>
        <dbReference type="PROSITE" id="PS50846"/>
    </source>
</evidence>
<dbReference type="PROSITE" id="PS01047">
    <property type="entry name" value="HMA_1"/>
    <property type="match status" value="1"/>
</dbReference>
<gene>
    <name evidence="3" type="ORF">NMU03_05490</name>
</gene>
<reference evidence="3" key="1">
    <citation type="submission" date="2022-07" db="EMBL/GenBank/DDBJ databases">
        <title>Faecal culturing of patients with breast cancer.</title>
        <authorList>
            <person name="Teng N.M.Y."/>
            <person name="Kiu R."/>
            <person name="Evans R."/>
            <person name="Baker D.J."/>
            <person name="Zenner C."/>
            <person name="Robinson S.D."/>
            <person name="Hall L.J."/>
        </authorList>
    </citation>
    <scope>NUCLEOTIDE SEQUENCE</scope>
    <source>
        <strain evidence="3">LH1062</strain>
    </source>
</reference>
<sequence>MIDAIIIIIVVVLLALALKGSLKHFKGESPCCGGSHESYDIEEKKLQSPIIGKKTLEIEGMHCQNCVHHVMKAINSIEGASAKVDLDTHLAVVSYDRELNEQELYYVVEEAGYHIQSIMDK</sequence>
<dbReference type="InterPro" id="IPR017969">
    <property type="entry name" value="Heavy-metal-associated_CS"/>
</dbReference>
<dbReference type="CDD" id="cd00371">
    <property type="entry name" value="HMA"/>
    <property type="match status" value="1"/>
</dbReference>
<protein>
    <submittedName>
        <fullName evidence="3">Heavy-metal-associated domain-containing protein</fullName>
    </submittedName>
</protein>
<dbReference type="SUPFAM" id="SSF55008">
    <property type="entry name" value="HMA, heavy metal-associated domain"/>
    <property type="match status" value="1"/>
</dbReference>
<name>A0ABY5I8I3_9FIRM</name>
<dbReference type="Gene3D" id="3.30.70.100">
    <property type="match status" value="1"/>
</dbReference>
<keyword evidence="4" id="KW-1185">Reference proteome</keyword>